<feature type="compositionally biased region" description="Polar residues" evidence="8">
    <location>
        <begin position="1"/>
        <end position="10"/>
    </location>
</feature>
<dbReference type="CDD" id="cd16495">
    <property type="entry name" value="RING_CH-C4HC3_MARCH"/>
    <property type="match status" value="1"/>
</dbReference>
<dbReference type="Gene3D" id="3.30.420.150">
    <property type="entry name" value="Exopolyphosphatase. Domain 2"/>
    <property type="match status" value="1"/>
</dbReference>
<comment type="caution">
    <text evidence="11">The sequence shown here is derived from an EMBL/GenBank/DDBJ whole genome shotgun (WGS) entry which is preliminary data.</text>
</comment>
<evidence type="ECO:0000256" key="3">
    <source>
        <dbReference type="ARBA" id="ARBA00022771"/>
    </source>
</evidence>
<keyword evidence="4" id="KW-0378">Hydrolase</keyword>
<dbReference type="Pfam" id="PF01150">
    <property type="entry name" value="GDA1_CD39"/>
    <property type="match status" value="1"/>
</dbReference>
<evidence type="ECO:0000313" key="11">
    <source>
        <dbReference type="EMBL" id="KAG6429712.1"/>
    </source>
</evidence>
<keyword evidence="7" id="KW-0067">ATP-binding</keyword>
<dbReference type="SUPFAM" id="SSF57850">
    <property type="entry name" value="RING/U-box"/>
    <property type="match status" value="1"/>
</dbReference>
<dbReference type="Proteomes" id="UP000298416">
    <property type="component" value="Unassembled WGS sequence"/>
</dbReference>
<evidence type="ECO:0000256" key="7">
    <source>
        <dbReference type="PIRSR" id="PIRSR600407-2"/>
    </source>
</evidence>
<dbReference type="InterPro" id="IPR022143">
    <property type="entry name" value="DUF3675"/>
</dbReference>
<keyword evidence="3" id="KW-0863">Zinc-finger</keyword>
<sequence>MRRLNATTVRPSPEEDNKDMDPIKFQFRTSRPGFRPPNNKQPNLISKFCLYIAISIAILLFCYALLYGNRIDENKKYGIVIDGGSTGTRIHVFKYDVVNGNLALDFSDKGRASMRVNPGLSAYAEDPQGAGAATAQLVEFAKRNVPRERWGDTEIRLMATAGLRLLEKEGQERILDACRRTLGASGFRFRDDWASVITGSDEGLYAWVVANYALGTLGAEPTHTTGIIELGGASAQVTFVSNEPMPPEFSRQVKFGNFTYNLYSHSLLHYGQNVAFESLKESLLSGHQELPAESLYIKKPMDPCTPRGYAYEKEARRLSPISLFEKRRYMSTLSPSGNFSECRSASLKLLQRGKDKCSYHTCYIGSTFIPKLQGKFLATENFFHTSKVSFNVRFFRLRQRSFLSGLMAAGEEFCKDDWSKLTKKYSFLNAEDLKHYCFSSAYIVAMLHDSLGIALDDRRIKYANQVDSIPLDWALGAFILQSATELDTDNADWLAPVIGGESSPLPLLFGIFLMVVLVSWFVVRRRKPHLKTIYDMEKVPIRTRPRIEESGRSPSKLRSEGFSRGAWPCLRVKRSELSRGGGVDKVKMAEPLVGNVNQLLKTEAGGPSQPLPEAVGLNGKKPDVVGSSSSMAEDNQVVVTVNNEEEDENAPLIGMGECRICQEEDSVNNLESPCACSGSLKYAHRKCVQHWCNEKGDITCEICHKQYHSGYTAIPRPQPDETTIDIGGVWQISGTPLDMHDPRLLAITEAERQLFDADYDDYNNANSSGAAFCRSAALILMALLLLRHALSITDDGDADGEDDASTFLSLFLLRAVGFLMPCYIMIWAISILQRRRQRQEAATLAAAQFAIMVQSAQSRGLIVTSAAPAVTPLATPHAAGPSQAVPQQEHV</sequence>
<keyword evidence="2" id="KW-0479">Metal-binding</keyword>
<dbReference type="FunFam" id="3.30.40.10:FF:000146">
    <property type="entry name" value="RING/FYVE/PHD zinc finger protein"/>
    <property type="match status" value="1"/>
</dbReference>
<evidence type="ECO:0000256" key="8">
    <source>
        <dbReference type="SAM" id="MobiDB-lite"/>
    </source>
</evidence>
<keyword evidence="12" id="KW-1185">Reference proteome</keyword>
<feature type="region of interest" description="Disordered" evidence="8">
    <location>
        <begin position="1"/>
        <end position="20"/>
    </location>
</feature>
<proteinExistence type="inferred from homology"/>
<dbReference type="Pfam" id="PF12906">
    <property type="entry name" value="RINGv"/>
    <property type="match status" value="1"/>
</dbReference>
<feature type="transmembrane region" description="Helical" evidence="9">
    <location>
        <begin position="48"/>
        <end position="67"/>
    </location>
</feature>
<dbReference type="Gene3D" id="3.30.40.10">
    <property type="entry name" value="Zinc/RING finger domain, C3HC4 (zinc finger)"/>
    <property type="match status" value="1"/>
</dbReference>
<evidence type="ECO:0000256" key="4">
    <source>
        <dbReference type="ARBA" id="ARBA00022801"/>
    </source>
</evidence>
<evidence type="ECO:0000256" key="5">
    <source>
        <dbReference type="ARBA" id="ARBA00022833"/>
    </source>
</evidence>
<gene>
    <name evidence="11" type="ORF">SASPL_107765</name>
</gene>
<dbReference type="GO" id="GO:0017110">
    <property type="term" value="F:nucleoside diphosphate phosphatase activity"/>
    <property type="evidence" value="ECO:0007669"/>
    <property type="project" value="TreeGrafter"/>
</dbReference>
<evidence type="ECO:0000259" key="10">
    <source>
        <dbReference type="PROSITE" id="PS51292"/>
    </source>
</evidence>
<dbReference type="GO" id="GO:0016020">
    <property type="term" value="C:membrane"/>
    <property type="evidence" value="ECO:0007669"/>
    <property type="project" value="TreeGrafter"/>
</dbReference>
<evidence type="ECO:0000256" key="1">
    <source>
        <dbReference type="ARBA" id="ARBA00009283"/>
    </source>
</evidence>
<evidence type="ECO:0000256" key="2">
    <source>
        <dbReference type="ARBA" id="ARBA00022723"/>
    </source>
</evidence>
<feature type="transmembrane region" description="Helical" evidence="9">
    <location>
        <begin position="810"/>
        <end position="832"/>
    </location>
</feature>
<name>A0A8X8YFI0_SALSN</name>
<dbReference type="InterPro" id="IPR011016">
    <property type="entry name" value="Znf_RING-CH"/>
</dbReference>
<dbReference type="PANTHER" id="PTHR11782:SF3">
    <property type="entry name" value="APYRASE 6-RELATED"/>
    <property type="match status" value="1"/>
</dbReference>
<reference evidence="11" key="2">
    <citation type="submission" date="2020-08" db="EMBL/GenBank/DDBJ databases">
        <title>Plant Genome Project.</title>
        <authorList>
            <person name="Zhang R.-G."/>
        </authorList>
    </citation>
    <scope>NUCLEOTIDE SEQUENCE</scope>
    <source>
        <strain evidence="11">Huo1</strain>
        <tissue evidence="11">Leaf</tissue>
    </source>
</reference>
<protein>
    <recommendedName>
        <fullName evidence="10">RING-CH-type domain-containing protein</fullName>
    </recommendedName>
</protein>
<organism evidence="11">
    <name type="scientific">Salvia splendens</name>
    <name type="common">Scarlet sage</name>
    <dbReference type="NCBI Taxonomy" id="180675"/>
    <lineage>
        <taxon>Eukaryota</taxon>
        <taxon>Viridiplantae</taxon>
        <taxon>Streptophyta</taxon>
        <taxon>Embryophyta</taxon>
        <taxon>Tracheophyta</taxon>
        <taxon>Spermatophyta</taxon>
        <taxon>Magnoliopsida</taxon>
        <taxon>eudicotyledons</taxon>
        <taxon>Gunneridae</taxon>
        <taxon>Pentapetalae</taxon>
        <taxon>asterids</taxon>
        <taxon>lamiids</taxon>
        <taxon>Lamiales</taxon>
        <taxon>Lamiaceae</taxon>
        <taxon>Nepetoideae</taxon>
        <taxon>Mentheae</taxon>
        <taxon>Salviinae</taxon>
        <taxon>Salvia</taxon>
        <taxon>Salvia subgen. Calosphace</taxon>
        <taxon>core Calosphace</taxon>
    </lineage>
</organism>
<accession>A0A8X8YFI0</accession>
<feature type="transmembrane region" description="Helical" evidence="9">
    <location>
        <begin position="505"/>
        <end position="523"/>
    </location>
</feature>
<dbReference type="GO" id="GO:0009134">
    <property type="term" value="P:nucleoside diphosphate catabolic process"/>
    <property type="evidence" value="ECO:0007669"/>
    <property type="project" value="TreeGrafter"/>
</dbReference>
<dbReference type="PANTHER" id="PTHR11782">
    <property type="entry name" value="ADENOSINE/GUANOSINE DIPHOSPHATASE"/>
    <property type="match status" value="1"/>
</dbReference>
<feature type="domain" description="RING-CH-type" evidence="10">
    <location>
        <begin position="650"/>
        <end position="710"/>
    </location>
</feature>
<evidence type="ECO:0000256" key="9">
    <source>
        <dbReference type="SAM" id="Phobius"/>
    </source>
</evidence>
<dbReference type="Pfam" id="PF12428">
    <property type="entry name" value="DUF3675"/>
    <property type="match status" value="1"/>
</dbReference>
<keyword evidence="9" id="KW-0812">Transmembrane</keyword>
<dbReference type="InterPro" id="IPR013083">
    <property type="entry name" value="Znf_RING/FYVE/PHD"/>
</dbReference>
<dbReference type="GO" id="GO:0008270">
    <property type="term" value="F:zinc ion binding"/>
    <property type="evidence" value="ECO:0007669"/>
    <property type="project" value="UniProtKB-KW"/>
</dbReference>
<dbReference type="AlphaFoldDB" id="A0A8X8YFI0"/>
<feature type="active site" description="Proton acceptor" evidence="6">
    <location>
        <position position="202"/>
    </location>
</feature>
<dbReference type="EMBL" id="PNBA02000003">
    <property type="protein sequence ID" value="KAG6429712.1"/>
    <property type="molecule type" value="Genomic_DNA"/>
</dbReference>
<keyword evidence="7" id="KW-0547">Nucleotide-binding</keyword>
<dbReference type="Gene3D" id="3.30.420.40">
    <property type="match status" value="1"/>
</dbReference>
<dbReference type="GO" id="GO:0005524">
    <property type="term" value="F:ATP binding"/>
    <property type="evidence" value="ECO:0007669"/>
    <property type="project" value="UniProtKB-KW"/>
</dbReference>
<keyword evidence="9" id="KW-1133">Transmembrane helix</keyword>
<feature type="binding site" evidence="7">
    <location>
        <begin position="232"/>
        <end position="236"/>
    </location>
    <ligand>
        <name>ATP</name>
        <dbReference type="ChEBI" id="CHEBI:30616"/>
    </ligand>
</feature>
<dbReference type="SMART" id="SM00744">
    <property type="entry name" value="RINGv"/>
    <property type="match status" value="1"/>
</dbReference>
<evidence type="ECO:0000313" key="12">
    <source>
        <dbReference type="Proteomes" id="UP000298416"/>
    </source>
</evidence>
<dbReference type="PROSITE" id="PS51292">
    <property type="entry name" value="ZF_RING_CH"/>
    <property type="match status" value="1"/>
</dbReference>
<feature type="transmembrane region" description="Helical" evidence="9">
    <location>
        <begin position="771"/>
        <end position="790"/>
    </location>
</feature>
<keyword evidence="9" id="KW-0472">Membrane</keyword>
<dbReference type="InterPro" id="IPR000407">
    <property type="entry name" value="GDA1_CD39_NTPase"/>
</dbReference>
<comment type="similarity">
    <text evidence="1">Belongs to the GDA1/CD39 NTPase family.</text>
</comment>
<reference evidence="11" key="1">
    <citation type="submission" date="2018-01" db="EMBL/GenBank/DDBJ databases">
        <authorList>
            <person name="Mao J.F."/>
        </authorList>
    </citation>
    <scope>NUCLEOTIDE SEQUENCE</scope>
    <source>
        <strain evidence="11">Huo1</strain>
        <tissue evidence="11">Leaf</tissue>
    </source>
</reference>
<evidence type="ECO:0000256" key="6">
    <source>
        <dbReference type="PIRSR" id="PIRSR600407-1"/>
    </source>
</evidence>
<keyword evidence="5" id="KW-0862">Zinc</keyword>